<keyword evidence="5" id="KW-0007">Acetylation</keyword>
<evidence type="ECO:0000313" key="9">
    <source>
        <dbReference type="EMBL" id="KAL0268849.1"/>
    </source>
</evidence>
<dbReference type="GO" id="GO:0010265">
    <property type="term" value="P:SCF complex assembly"/>
    <property type="evidence" value="ECO:0007669"/>
    <property type="project" value="InterPro"/>
</dbReference>
<evidence type="ECO:0000256" key="6">
    <source>
        <dbReference type="ARBA" id="ARBA00023242"/>
    </source>
</evidence>
<comment type="subcellular location">
    <subcellularLocation>
        <location evidence="1">Nucleus</location>
    </subcellularLocation>
</comment>
<sequence>MAYVSYHIANLLEKMTSNDKDFRFMATNDLMSELQKDSIKLDDDSERKVVKMLLRLLEDKNGEVQNLAVKCLGPLVNKVKEYQVETVVDALCNNMVSEKEQLRDISSIGLKTVISELPLGSSALAASVCKRITGRLSSAIEKQEDVSVQLEALDILSDLLSRFGALLVSFHPTILAALQPQLCSPRQAVRKRTIVALSHLVMSCSPSFYAKLLDFLVEGLSRNTAPSVTRTYIQCIASICRQAGHRFGEHVERVTPLIEEYSRQDDDELREYCLQAFEAFVQRCPKEMTPHIGPIMDLCLNYIIYDPNYNYDDVDVDDNVTMETEETEDSEDEDEYSDDDDMSWKVRRASAKCLQAIITTRHEMLGDFYRFASPTLIARFKEREENVKSDIFHCYIALLRQTKPTAALGADCIDEEGAPISLLQGQVPLIVKAVHRQMKEKSTKTRQDCFALLKELVLVLPGALTNHIPALIPGIQFSLGDKNSSSNMKIDTLSFIHCLLTTHAPEVFHDHMSVLVPPVVASVSDSFYKITAEALLVLQQLVKVIRPLDTPSNFDFTPWTSELYNCTLIRLKAADIDQEVKERAISCMGQIICHLGDYLQGELTTCLPILLDRLKNEITRLTTVKALTKVAGSPLRIDLRPILGEAIPMLGSFLRKNQRALKLSTLTLLDVLVNSYHQSMSPQLLNKVLQELPLLLSEADLHIGQLSLNLLTSIAKLLPVALHNISESILPEILTLVKSPLLQGAALNSMLELFQALVVADLPNLGYQELLILLVNPVTTQGTMGPNGVPVPPLHKQAYHSLAKCVAALTVQYPDEAIVVAQQFLRDVQNPANDSQYIFALLVIGEIGRHIDLSSLENLKSVILWSLCPLSEEVRSAASYALGSVAVGCLNQYVPFILQEIETQPKRQYLLLHSLKEIITWQSNIQGGVLQLQPFVPAIWQQLFRHCECAEEGTRNVVAECLGKLTLIDPTNLLPKLQASLSSESPLMRTTVVTAVKFTISDQPQPIDPLLRQSIGQFLSALTDPDLNVRRVALVAFNSAAHNKPSLVRDLLDTVLPQLYSETKVRRELIREVEMGPFKHTVDDGLDIRKAAFECMYTLLDSCLDRLDIFEFLIHVENGLKDHYDIKMLTYLMVARLAQLCPTATLQRLERLVEPLRSTCTMKVKANSVKQEYEKQDELKRSAMRAVAALLTIPDADKNPHLSEFISQIKSTPELQLIYDSVQKDSTVGVNQESSLMDLS</sequence>
<evidence type="ECO:0000256" key="4">
    <source>
        <dbReference type="ARBA" id="ARBA00022786"/>
    </source>
</evidence>
<keyword evidence="6" id="KW-0539">Nucleus</keyword>
<dbReference type="InterPro" id="IPR013932">
    <property type="entry name" value="TATA-bd_TIP120"/>
</dbReference>
<proteinExistence type="inferred from homology"/>
<protein>
    <recommendedName>
        <fullName evidence="8">TATA-binding protein interacting (TIP20) domain-containing protein</fullName>
    </recommendedName>
</protein>
<dbReference type="Pfam" id="PF08623">
    <property type="entry name" value="TIP120"/>
    <property type="match status" value="1"/>
</dbReference>
<gene>
    <name evidence="9" type="ORF">PYX00_010657</name>
</gene>
<organism evidence="9">
    <name type="scientific">Menopon gallinae</name>
    <name type="common">poultry shaft louse</name>
    <dbReference type="NCBI Taxonomy" id="328185"/>
    <lineage>
        <taxon>Eukaryota</taxon>
        <taxon>Metazoa</taxon>
        <taxon>Ecdysozoa</taxon>
        <taxon>Arthropoda</taxon>
        <taxon>Hexapoda</taxon>
        <taxon>Insecta</taxon>
        <taxon>Pterygota</taxon>
        <taxon>Neoptera</taxon>
        <taxon>Paraneoptera</taxon>
        <taxon>Psocodea</taxon>
        <taxon>Troctomorpha</taxon>
        <taxon>Phthiraptera</taxon>
        <taxon>Amblycera</taxon>
        <taxon>Menoponidae</taxon>
        <taxon>Menopon</taxon>
    </lineage>
</organism>
<dbReference type="InterPro" id="IPR016024">
    <property type="entry name" value="ARM-type_fold"/>
</dbReference>
<dbReference type="SUPFAM" id="SSF48371">
    <property type="entry name" value="ARM repeat"/>
    <property type="match status" value="1"/>
</dbReference>
<keyword evidence="3" id="KW-0677">Repeat</keyword>
<dbReference type="EMBL" id="JARGDH010000005">
    <property type="protein sequence ID" value="KAL0268849.1"/>
    <property type="molecule type" value="Genomic_DNA"/>
</dbReference>
<dbReference type="InterPro" id="IPR011989">
    <property type="entry name" value="ARM-like"/>
</dbReference>
<dbReference type="AlphaFoldDB" id="A0AAW2HGE3"/>
<evidence type="ECO:0000259" key="8">
    <source>
        <dbReference type="Pfam" id="PF08623"/>
    </source>
</evidence>
<dbReference type="PANTHER" id="PTHR12696">
    <property type="entry name" value="TIP120"/>
    <property type="match status" value="1"/>
</dbReference>
<evidence type="ECO:0000256" key="3">
    <source>
        <dbReference type="ARBA" id="ARBA00022737"/>
    </source>
</evidence>
<evidence type="ECO:0000256" key="1">
    <source>
        <dbReference type="ARBA" id="ARBA00004123"/>
    </source>
</evidence>
<dbReference type="FunFam" id="1.25.10.10:FF:000047">
    <property type="entry name" value="Cullin-associated NEDD8-dissociated protein 1"/>
    <property type="match status" value="1"/>
</dbReference>
<reference evidence="9" key="1">
    <citation type="journal article" date="2024" name="Gigascience">
        <title>Chromosome-level genome of the poultry shaft louse Menopon gallinae provides insight into the host-switching and adaptive evolution of parasitic lice.</title>
        <authorList>
            <person name="Xu Y."/>
            <person name="Ma L."/>
            <person name="Liu S."/>
            <person name="Liang Y."/>
            <person name="Liu Q."/>
            <person name="He Z."/>
            <person name="Tian L."/>
            <person name="Duan Y."/>
            <person name="Cai W."/>
            <person name="Li H."/>
            <person name="Song F."/>
        </authorList>
    </citation>
    <scope>NUCLEOTIDE SEQUENCE</scope>
    <source>
        <strain evidence="9">Cailab_2023a</strain>
    </source>
</reference>
<name>A0AAW2HGE3_9NEOP</name>
<keyword evidence="4" id="KW-0833">Ubl conjugation pathway</keyword>
<dbReference type="GO" id="GO:0005634">
    <property type="term" value="C:nucleus"/>
    <property type="evidence" value="ECO:0007669"/>
    <property type="project" value="UniProtKB-SubCell"/>
</dbReference>
<dbReference type="InterPro" id="IPR039852">
    <property type="entry name" value="CAND1/CAND2"/>
</dbReference>
<comment type="similarity">
    <text evidence="2">Belongs to the CAND family.</text>
</comment>
<comment type="caution">
    <text evidence="9">The sequence shown here is derived from an EMBL/GenBank/DDBJ whole genome shotgun (WGS) entry which is preliminary data.</text>
</comment>
<evidence type="ECO:0000256" key="5">
    <source>
        <dbReference type="ARBA" id="ARBA00022990"/>
    </source>
</evidence>
<dbReference type="Pfam" id="PF13513">
    <property type="entry name" value="HEAT_EZ"/>
    <property type="match status" value="1"/>
</dbReference>
<feature type="region of interest" description="Disordered" evidence="7">
    <location>
        <begin position="322"/>
        <end position="341"/>
    </location>
</feature>
<evidence type="ECO:0000256" key="7">
    <source>
        <dbReference type="SAM" id="MobiDB-lite"/>
    </source>
</evidence>
<evidence type="ECO:0000256" key="2">
    <source>
        <dbReference type="ARBA" id="ARBA00007657"/>
    </source>
</evidence>
<accession>A0AAW2HGE3</accession>
<dbReference type="Gene3D" id="1.25.10.10">
    <property type="entry name" value="Leucine-rich Repeat Variant"/>
    <property type="match status" value="1"/>
</dbReference>
<dbReference type="Pfam" id="PF25782">
    <property type="entry name" value="TPR_CAND1"/>
    <property type="match status" value="1"/>
</dbReference>
<feature type="domain" description="TATA-binding protein interacting (TIP20)" evidence="8">
    <location>
        <begin position="1047"/>
        <end position="1210"/>
    </location>
</feature>